<keyword evidence="8" id="KW-1113">Inhibition of host RLR pathway by virus</keyword>
<evidence type="ECO:0000256" key="14">
    <source>
        <dbReference type="ARBA" id="ARBA00022632"/>
    </source>
</evidence>
<evidence type="ECO:0000256" key="43">
    <source>
        <dbReference type="ARBA" id="ARBA00023576"/>
    </source>
</evidence>
<feature type="transmembrane region" description="Helical" evidence="51">
    <location>
        <begin position="912"/>
        <end position="934"/>
    </location>
</feature>
<accession>A0A346FYP4</accession>
<evidence type="ECO:0000256" key="4">
    <source>
        <dbReference type="ARBA" id="ARBA00004650"/>
    </source>
</evidence>
<evidence type="ECO:0000256" key="48">
    <source>
        <dbReference type="ARBA" id="ARBA00047984"/>
    </source>
</evidence>
<dbReference type="GO" id="GO:0015267">
    <property type="term" value="F:channel activity"/>
    <property type="evidence" value="ECO:0007669"/>
    <property type="project" value="UniProtKB-KW"/>
</dbReference>
<comment type="function">
    <text evidence="44">Leader cysteine autoprotease that cleaves itself from the nascent polyprotein during translation of the viral mRNA. Once released, plays a role in the inhibition of host innate immune response by interacting with host IRF3 and inducing its proteasomal degradation.</text>
</comment>
<feature type="transmembrane region" description="Helical" evidence="51">
    <location>
        <begin position="653"/>
        <end position="678"/>
    </location>
</feature>
<feature type="compositionally biased region" description="Basic and acidic residues" evidence="50">
    <location>
        <begin position="216"/>
        <end position="225"/>
    </location>
</feature>
<dbReference type="PANTHER" id="PTHR18934">
    <property type="entry name" value="ATP-DEPENDENT RNA HELICASE"/>
    <property type="match status" value="1"/>
</dbReference>
<dbReference type="PROSITE" id="PS51192">
    <property type="entry name" value="HELICASE_ATP_BIND_1"/>
    <property type="match status" value="1"/>
</dbReference>
<dbReference type="EMBL" id="MH499645">
    <property type="protein sequence ID" value="AXN77598.1"/>
    <property type="molecule type" value="Genomic_RNA"/>
</dbReference>
<comment type="catalytic activity">
    <reaction evidence="48">
        <text>ATP + H2O = ADP + phosphate + H(+)</text>
        <dbReference type="Rhea" id="RHEA:13065"/>
        <dbReference type="ChEBI" id="CHEBI:15377"/>
        <dbReference type="ChEBI" id="CHEBI:15378"/>
        <dbReference type="ChEBI" id="CHEBI:30616"/>
        <dbReference type="ChEBI" id="CHEBI:43474"/>
        <dbReference type="ChEBI" id="CHEBI:456216"/>
        <dbReference type="EC" id="3.6.4.13"/>
    </reaction>
</comment>
<dbReference type="GO" id="GO:0055036">
    <property type="term" value="C:virion membrane"/>
    <property type="evidence" value="ECO:0007669"/>
    <property type="project" value="UniProtKB-SubCell"/>
</dbReference>
<dbReference type="InterPro" id="IPR042311">
    <property type="entry name" value="Pestivirus_E2_D"/>
</dbReference>
<dbReference type="SUPFAM" id="SSF55895">
    <property type="entry name" value="Ribonuclease Rh-like"/>
    <property type="match status" value="1"/>
</dbReference>
<dbReference type="PRINTS" id="PR00729">
    <property type="entry name" value="CDVENDOPTASE"/>
</dbReference>
<evidence type="ECO:0000256" key="41">
    <source>
        <dbReference type="ARBA" id="ARBA00023303"/>
    </source>
</evidence>
<feature type="domain" description="Helicase C-terminal" evidence="54">
    <location>
        <begin position="1712"/>
        <end position="1878"/>
    </location>
</feature>
<keyword evidence="10" id="KW-1168">Fusion of virus membrane with host membrane</keyword>
<keyword evidence="13" id="KW-1162">Viral penetration into host cytoplasm</keyword>
<protein>
    <recommendedName>
        <fullName evidence="6">Genome polyprotein</fullName>
    </recommendedName>
</protein>
<evidence type="ECO:0000256" key="20">
    <source>
        <dbReference type="ARBA" id="ARBA00022801"/>
    </source>
</evidence>
<evidence type="ECO:0000256" key="42">
    <source>
        <dbReference type="ARBA" id="ARBA00023574"/>
    </source>
</evidence>
<evidence type="ECO:0000256" key="28">
    <source>
        <dbReference type="ARBA" id="ARBA00022931"/>
    </source>
</evidence>
<dbReference type="GO" id="GO:0039520">
    <property type="term" value="P:symbiont-mediated activation of host autophagy"/>
    <property type="evidence" value="ECO:0007669"/>
    <property type="project" value="UniProtKB-KW"/>
</dbReference>
<comment type="function">
    <text evidence="43">Acts as a cofactor for the NS3 protease activity.</text>
</comment>
<feature type="active site" description="Charge relay system; for serine protease NS3 activity" evidence="49">
    <location>
        <position position="1387"/>
    </location>
</feature>
<dbReference type="GO" id="GO:0033644">
    <property type="term" value="C:host cell membrane"/>
    <property type="evidence" value="ECO:0007669"/>
    <property type="project" value="UniProtKB-SubCell"/>
</dbReference>
<keyword evidence="14" id="KW-1090">Inhibition of host innate immune response by virus</keyword>
<feature type="compositionally biased region" description="Basic and acidic residues" evidence="50">
    <location>
        <begin position="2833"/>
        <end position="2849"/>
    </location>
</feature>
<dbReference type="GO" id="GO:0003968">
    <property type="term" value="F:RNA-directed RNA polymerase activity"/>
    <property type="evidence" value="ECO:0007669"/>
    <property type="project" value="UniProtKB-KW"/>
</dbReference>
<dbReference type="GO" id="GO:0003724">
    <property type="term" value="F:RNA helicase activity"/>
    <property type="evidence" value="ECO:0007669"/>
    <property type="project" value="UniProtKB-EC"/>
</dbReference>
<evidence type="ECO:0000256" key="46">
    <source>
        <dbReference type="ARBA" id="ARBA00046377"/>
    </source>
</evidence>
<evidence type="ECO:0000256" key="38">
    <source>
        <dbReference type="ARBA" id="ARBA00023200"/>
    </source>
</evidence>
<evidence type="ECO:0000259" key="55">
    <source>
        <dbReference type="PROSITE" id="PS51535"/>
    </source>
</evidence>
<evidence type="ECO:0000256" key="47">
    <source>
        <dbReference type="ARBA" id="ARBA00047631"/>
    </source>
</evidence>
<evidence type="ECO:0000256" key="26">
    <source>
        <dbReference type="ARBA" id="ARBA00022844"/>
    </source>
</evidence>
<keyword evidence="30 51" id="KW-1133">Transmembrane helix</keyword>
<keyword evidence="40" id="KW-1160">Virus entry into host cell</keyword>
<evidence type="ECO:0000256" key="16">
    <source>
        <dbReference type="ARBA" id="ARBA00022679"/>
    </source>
</evidence>
<keyword evidence="36" id="KW-1015">Disulfide bond</keyword>
<keyword evidence="41" id="KW-0407">Ion channel</keyword>
<evidence type="ECO:0000256" key="9">
    <source>
        <dbReference type="ARBA" id="ARBA00022484"/>
    </source>
</evidence>
<dbReference type="SUPFAM" id="SSF52540">
    <property type="entry name" value="P-loop containing nucleoside triphosphate hydrolases"/>
    <property type="match status" value="1"/>
</dbReference>
<evidence type="ECO:0000256" key="6">
    <source>
        <dbReference type="ARBA" id="ARBA00020107"/>
    </source>
</evidence>
<sequence length="3640" mass="412259">MEKQISYYLKKEKQKNGWTELVVGESSTKITTLSGKTYRGTWEMEKRTNPYGTYLPRPSPQQLTALHPHPVVNCKVVEYKGVDPNYGDCPNTNGVFIDEKGRRLSSPPLGIWKIRLDYSDLVNINRPIPASGMNSYRVETCSGELAIVTPLHDRVLVEDYRRLYQWKPNCEGIVLYVKTCSDWADQVEKQERESPPKPQRPPRRDPRKGLQPQVPKETEVTEKKKQPSVTLVSGGQKAQVIYKGKTKNKRTPDGVYKYPGAKEGDVVKVRKMLKNWHIALVMYLMYIITPSFAKVQWFLKDENSTGISQILWQRRINRSLHGEWPNQICHGMPNETITDEELRSLGMIDTSPRTNYTCCQLQYHEWKKHGWCNYPQKQAWIRRITGLQANLTGVYEGPECAVICRFNGSYNIVKQARDEVSPLTGCKEGHPFLFSGERSDTSCLRPPSTSWVRPVKMDEASMADGFAHGVDRAIILIRKGASGIINFLDAIGRWLPIAEAAIVPYCETYTVTGMYVHVKNCLPRGLPKHSKIISPTMIYLGEGDPAHNIQHLFGSGIAKWVLVLLGVLGEWYGELASTIYLLLEYGSEWLEHESLVTEGLIPGINITIELPASHTVPGWVWVAGQWVCVKPDWWPTQIWIETVVTEVWHILKILASALANIVTAFVNLELVYLVIILVKISKGNLIGAILWCLLLSGAEGSCHKRQDYYNLQLVVEEKTGIEKRSIVGKWTVITREGREPKLMEQINMVSNNSLSETYCYNTLNTSSWRRQPARQRGCGQTVPYWPGDNVLEEQYYSSGYWVNATGGCQLREGVWLSRKGNVQCQRNGSSLILQLAIKEENDTMEIPCDPVETESMGPVAQGTCVYSWAFAPRGWYYNRKDGYWLQYIKKNDYQYWTKMPTVSSAATMYRHLLPLLVACLMGGRISVWIVAMLLSLQVEASEVGTKQLAVTLTLWKMDWTELLFYIIIMLAVKEELIKKIVTASLVALKNSPVALSFLIVLRLVGGSEALPVGLLLEKMCIDQPEFGTPFLIYLWDNWKWTVLVSFSALNHEKTIKLARKLLLATHITALTLTGLSDSIFYMMLIMTNLLIKIFIYLLGASMNWVEKEKKKLLVKRKLIYKKAAVCRQGENELENKFNKITVNADFTPCKLELLQLLRAFLVSLCFSYYKPLLYAETTLTVIVIGVQEYNVAMARGRSVIHRLLAMAYYIYGRMQGDMFQLATVQCLLSSPRKIMKHMIENPTLKKLWQGETELFNQGVSQSKIVNPKKIGLEELHKGMCGLPTVVQNLVIYAKKNDSLILGELGYPPGDLTSDGWEILGPGRIPKITNVESAKMDLLSKLMTFLGIESSRVPRTPVHSTRKLLKIVRGLETGWGYTHAGGISSAKHVTGEKNLMTHMEGRKGKYILQSQEHGADEVEYGVKTDQKAPDNALCYCFNPEATNIKGETGAMVFMKKTGKKWTLVTSDGNRAYYNVNNLKGWSGLPIMLHSTGAIVGRIKSAYSDENDLVEELIDSRTISKSNETNLDHLIKELADMRRGEFRSITLGTGAGKTTELPRQYLATVGAHKSVLVLVPLKAPAESVCRFMRSKYPTINFSLRVGERKEGDVSSGITYATYGFCCQLNLVQLKEWISRYSMVFFDEYHTATPEQIAIISKIHALKVKTRIVAMSATPPGTVTTEGRKFDIEEVGVATIEKGEEPKRGRIAVAGMQIPLEDLTGKNCLVFVATKEAAETEAKELRTKGINATYYYSGIDPKTLEHGMTNQPYCIVATNAIESGIYRPDLDVVIDTMQKYEKVVNFSAKMPLIVTSLVRTSLVKKKITREEQGQRKGRVGRQKKGKYYYPSGVVPNGSKDLSYLILQAQEYGVLEQVNITEYFIIMNEDWGLYDVDEIEVRILERMNKEILLPLGIVEKQILERSTHPEKVALLYNKLVQKNPIVYPRVQEGEVSKEYNTHNLAVYDKLKDVNPQAIYVLAEEERATEMMGLEFEQDPSDLQDSVAQLCEDIRRYTKLSGITEKLLVGTMVGYIGYKALTRNHVPWVSKEYCYELTDSPDTYENSFAPLDVDVQNPGEGKHPEQLADHQLRQLLETGRDKAIDFLRGIREFTSGAINSPKALSIWEKIYQYLRKHQGEIISSAAWGSATALHDSIKSRLGDEVATAVIILKYLAFGERELSGLTRQVLIDIIVYYIVNKPRFEGDDYAKRKGRRLVIEVLMGALATYAVSNFWGVSINKILQPISDYLPYATATLAFLRPTFMESAVVVASSIYRAFLSIKHAENRSLVTQVASAALEVMGLTPVSAGLGVLLGLGLCVLHMNIDKNEEKRTLILKMFVKNFIDQAALDELDKLEPEKIILSLLEGIQTCTNPVRAIMILYRVYYKGESFTEALSKMAGKSLIVMVIVEFLELTGQTQGGYIDLSANLLTFLLEKLKKMTNLAIGEARKALLPIPYLYCETWQSDARIKAPESYDQVVVECKCGALARYSFRHGAHEMLEEKRTKWCKNFFLWGPNFHNPDPKRMTFYEYGQAKKCPVIIMGEDITFGKYGIYVKFGHRPDGRRLIRGTTHATISREELLEILTAPSQVAIGKVKLTDYCNQKGIIDRKLAVLEGDKIHFWKAHRGSKITDQLTIESLTDDLGSEIRDIVWELYTGGTCTVKGISLRSCAPDQRNKAMVLCDCTDVLSPCYLINGRKPSPFDVVEGYECHHRKPRATYEDLEMEEILKRRVPVYDPQCLFDTDSKLLPPDTYYLEEDREDFEYALRCWGLGVYVVDGPITSPPDIRIHHSSVLLLLTPGADSELLLQYIRCYSHQAEVDIYVRGQLLDEEDTATEAEGSQEDRDERMSDVVTKDEDASSTTESMPPLEEEEGAEEPITYVVVRGLQEERYVSHLKLNDWISENISEPHRVQIMLDGTVRVTIKEGKVKHLFGVYRIENSLEAMFKETIANLPVATQPPRGPIYTAKELAQGNIAPIQPAANYYGMIEGRGDPITAFEALSALRLQKVLAKEVKVNIRRAQVFLNKVRRTAEVRASELILKCLPVLGKVNGRKLVREETNIPNQRLASIMTSIGIRLEKLPVVRANTSGSKFRQSILEKMDKYENEQVPGLHEKMWAAFLATARQDLRNTYEEVTYLELETGINRKGAPGFFEKESSIGEVLERKEKIDAVIQEIEKGDHIYYETAMPKNEKRDVLDDWLSEDFVTYKKPRVIQYPEAATRLAITKIMYKWVKQKPIVIPGYEGKTPIFEIFEKVSADWAQFKNPVAVSFDTKAWDTQVTREDLRLVGRIQKYYYRKKYWKFIDNLTAMMEEVPVITVEGDMFLRVGQRGSGQPDTSAGNSILNVLTMLVAFSESTNLPIAAAWKACRIHVCGDDGFLITESELGRKFAEKGVPLLAAFGKPQKITEGASLKITSNFDGIEFCSHSPIRVQTPNIRWMPARPTATILGKMSTRLGEGATRSGEEYEKQVAFAYLLMYPWNPLVRRISLLLLSTTDPIGKEETPCSDEGVKYVGDPIAAYRDVWGHKLEDVGHVDQPQLSRMNYSMTYLGIWKPKTSQRLVEQCCRLAEKSNCVVRADSLIKKKVKITYDPGIGAAQVIRRWEELEWTRRKPEPTNATVEDDIFLALWKRFSKYIFQKMKFMQRMFAPY</sequence>
<dbReference type="Pfam" id="PF05578">
    <property type="entry name" value="Peptidase_S31"/>
    <property type="match status" value="1"/>
</dbReference>
<evidence type="ECO:0000256" key="27">
    <source>
        <dbReference type="ARBA" id="ARBA00022870"/>
    </source>
</evidence>
<keyword evidence="7" id="KW-0813">Transport</keyword>
<evidence type="ECO:0000256" key="5">
    <source>
        <dbReference type="ARBA" id="ARBA00010133"/>
    </source>
</evidence>
<dbReference type="GO" id="GO:0017111">
    <property type="term" value="F:ribonucleoside triphosphate phosphatase activity"/>
    <property type="evidence" value="ECO:0007669"/>
    <property type="project" value="UniProtKB-EC"/>
</dbReference>
<dbReference type="PROSITE" id="PS00531">
    <property type="entry name" value="RNASE_T2_2"/>
    <property type="match status" value="1"/>
</dbReference>
<keyword evidence="19" id="KW-0547">Nucleotide-binding</keyword>
<dbReference type="Gene3D" id="3.30.70.270">
    <property type="match status" value="2"/>
</dbReference>
<dbReference type="GO" id="GO:0004252">
    <property type="term" value="F:serine-type endopeptidase activity"/>
    <property type="evidence" value="ECO:0007669"/>
    <property type="project" value="InterPro"/>
</dbReference>
<keyword evidence="32" id="KW-1072">Activation of host autophagy by virus</keyword>
<evidence type="ECO:0000256" key="2">
    <source>
        <dbReference type="ARBA" id="ARBA00004192"/>
    </source>
</evidence>
<keyword evidence="27" id="KW-1043">Host membrane</keyword>
<dbReference type="GO" id="GO:0039694">
    <property type="term" value="P:viral RNA genome replication"/>
    <property type="evidence" value="ECO:0007669"/>
    <property type="project" value="InterPro"/>
</dbReference>
<keyword evidence="12" id="KW-0945">Host-virus interaction</keyword>
<dbReference type="Gene3D" id="3.40.50.300">
    <property type="entry name" value="P-loop containing nucleotide triphosphate hydrolases"/>
    <property type="match status" value="2"/>
</dbReference>
<evidence type="ECO:0000256" key="29">
    <source>
        <dbReference type="ARBA" id="ARBA00022953"/>
    </source>
</evidence>
<feature type="region of interest" description="Disordered" evidence="50">
    <location>
        <begin position="2824"/>
        <end position="2868"/>
    </location>
</feature>
<feature type="domain" description="Peptidase S31" evidence="55">
    <location>
        <begin position="1320"/>
        <end position="1492"/>
    </location>
</feature>
<evidence type="ECO:0000256" key="12">
    <source>
        <dbReference type="ARBA" id="ARBA00022581"/>
    </source>
</evidence>
<keyword evidence="18" id="KW-0548">Nucleotidyltransferase</keyword>
<feature type="active site" description="Charge relay system; for serine protease NS3 activity" evidence="49">
    <location>
        <position position="1424"/>
    </location>
</feature>
<evidence type="ECO:0000256" key="15">
    <source>
        <dbReference type="ARBA" id="ARBA00022670"/>
    </source>
</evidence>
<reference evidence="56" key="1">
    <citation type="submission" date="2018-06" db="EMBL/GenBank/DDBJ databases">
        <title>Prevalence and genome characteristics of Atypical Porcine Pestivirus in southwest China.</title>
        <authorList>
            <person name="Zhang B."/>
            <person name="Zhou K."/>
        </authorList>
    </citation>
    <scope>NUCLEOTIDE SEQUENCE</scope>
    <source>
        <strain evidence="56">APPV-China/SWU-XC/2017</strain>
    </source>
</reference>
<dbReference type="GO" id="GO:0034220">
    <property type="term" value="P:monoatomic ion transmembrane transport"/>
    <property type="evidence" value="ECO:0007669"/>
    <property type="project" value="UniProtKB-KW"/>
</dbReference>
<evidence type="ECO:0000256" key="10">
    <source>
        <dbReference type="ARBA" id="ARBA00022506"/>
    </source>
</evidence>
<evidence type="ECO:0000256" key="31">
    <source>
        <dbReference type="ARBA" id="ARBA00023039"/>
    </source>
</evidence>
<dbReference type="InterPro" id="IPR027417">
    <property type="entry name" value="P-loop_NTPase"/>
</dbReference>
<dbReference type="Pfam" id="PF00270">
    <property type="entry name" value="DEAD"/>
    <property type="match status" value="1"/>
</dbReference>
<dbReference type="InterPro" id="IPR000280">
    <property type="entry name" value="Pestivirus_NS3_S31"/>
</dbReference>
<comment type="subcellular location">
    <subcellularLocation>
        <location evidence="2">Host cytoplasm</location>
    </subcellularLocation>
    <subcellularLocation>
        <location evidence="3">Host membrane</location>
        <topology evidence="3">Peripheral membrane protein</topology>
    </subcellularLocation>
    <subcellularLocation>
        <location evidence="4">Virion membrane</location>
        <topology evidence="4">Peripheral membrane protein</topology>
    </subcellularLocation>
</comment>
<evidence type="ECO:0000259" key="52">
    <source>
        <dbReference type="PROSITE" id="PS50507"/>
    </source>
</evidence>
<keyword evidence="23" id="KW-0788">Thiol protease</keyword>
<evidence type="ECO:0000256" key="34">
    <source>
        <dbReference type="ARBA" id="ARBA00023134"/>
    </source>
</evidence>
<dbReference type="Pfam" id="PF00271">
    <property type="entry name" value="Helicase_C"/>
    <property type="match status" value="1"/>
</dbReference>
<feature type="transmembrane region" description="Helical" evidence="51">
    <location>
        <begin position="954"/>
        <end position="972"/>
    </location>
</feature>
<keyword evidence="24 49" id="KW-0720">Serine protease</keyword>
<keyword evidence="39" id="KW-0899">Viral immunoevasion</keyword>
<dbReference type="GO" id="GO:0046718">
    <property type="term" value="P:symbiont entry into host cell"/>
    <property type="evidence" value="ECO:0007669"/>
    <property type="project" value="UniProtKB-KW"/>
</dbReference>
<dbReference type="GO" id="GO:0006508">
    <property type="term" value="P:proteolysis"/>
    <property type="evidence" value="ECO:0007669"/>
    <property type="project" value="UniProtKB-KW"/>
</dbReference>
<feature type="transmembrane region" description="Helical" evidence="51">
    <location>
        <begin position="1089"/>
        <end position="1106"/>
    </location>
</feature>
<evidence type="ECO:0000256" key="33">
    <source>
        <dbReference type="ARBA" id="ARBA00023065"/>
    </source>
</evidence>
<dbReference type="Pfam" id="PF00998">
    <property type="entry name" value="RdRP_3"/>
    <property type="match status" value="1"/>
</dbReference>
<keyword evidence="22" id="KW-0347">Helicase</keyword>
<evidence type="ECO:0000256" key="25">
    <source>
        <dbReference type="ARBA" id="ARBA00022840"/>
    </source>
</evidence>
<dbReference type="PANTHER" id="PTHR18934:SF99">
    <property type="entry name" value="ATP-DEPENDENT RNA HELICASE DHX37-RELATED"/>
    <property type="match status" value="1"/>
</dbReference>
<dbReference type="GO" id="GO:0003723">
    <property type="term" value="F:RNA binding"/>
    <property type="evidence" value="ECO:0007669"/>
    <property type="project" value="InterPro"/>
</dbReference>
<dbReference type="InterPro" id="IPR032521">
    <property type="entry name" value="Pestivirus_E2"/>
</dbReference>
<proteinExistence type="inferred from homology"/>
<dbReference type="PROSITE" id="PS51194">
    <property type="entry name" value="HELICASE_CTER"/>
    <property type="match status" value="1"/>
</dbReference>
<feature type="active site" description="Charge relay system; for serine protease NS3 activity" evidence="49">
    <location>
        <position position="1481"/>
    </location>
</feature>
<keyword evidence="15 49" id="KW-0645">Protease</keyword>
<evidence type="ECO:0000256" key="13">
    <source>
        <dbReference type="ARBA" id="ARBA00022595"/>
    </source>
</evidence>
<evidence type="ECO:0000256" key="7">
    <source>
        <dbReference type="ARBA" id="ARBA00022448"/>
    </source>
</evidence>
<evidence type="ECO:0000256" key="37">
    <source>
        <dbReference type="ARBA" id="ARBA00023180"/>
    </source>
</evidence>
<evidence type="ECO:0000256" key="18">
    <source>
        <dbReference type="ARBA" id="ARBA00022695"/>
    </source>
</evidence>
<dbReference type="GO" id="GO:0005525">
    <property type="term" value="F:GTP binding"/>
    <property type="evidence" value="ECO:0007669"/>
    <property type="project" value="UniProtKB-KW"/>
</dbReference>
<evidence type="ECO:0000256" key="21">
    <source>
        <dbReference type="ARBA" id="ARBA00022804"/>
    </source>
</evidence>
<keyword evidence="29" id="KW-0693">Viral RNA replication</keyword>
<dbReference type="Pfam" id="PF16329">
    <property type="entry name" value="Pestivirus_E2"/>
    <property type="match status" value="1"/>
</dbReference>
<dbReference type="InterPro" id="IPR043502">
    <property type="entry name" value="DNA/RNA_pol_sf"/>
</dbReference>
<keyword evidence="16" id="KW-0808">Transferase</keyword>
<evidence type="ECO:0000256" key="24">
    <source>
        <dbReference type="ARBA" id="ARBA00022825"/>
    </source>
</evidence>
<dbReference type="InterPro" id="IPR043128">
    <property type="entry name" value="Rev_trsase/Diguanyl_cyclase"/>
</dbReference>
<dbReference type="InterPro" id="IPR001650">
    <property type="entry name" value="Helicase_C-like"/>
</dbReference>
<comment type="subunit">
    <text evidence="46">Homodimer; disulfide-linked. Heterodimer with E1; disulfide-linked.</text>
</comment>
<evidence type="ECO:0000256" key="1">
    <source>
        <dbReference type="ARBA" id="ARBA00001160"/>
    </source>
</evidence>
<evidence type="ECO:0000313" key="56">
    <source>
        <dbReference type="EMBL" id="AXN77598.1"/>
    </source>
</evidence>
<dbReference type="GO" id="GO:0005524">
    <property type="term" value="F:ATP binding"/>
    <property type="evidence" value="ECO:0007669"/>
    <property type="project" value="UniProtKB-KW"/>
</dbReference>
<dbReference type="GO" id="GO:0030430">
    <property type="term" value="C:host cell cytoplasm"/>
    <property type="evidence" value="ECO:0007669"/>
    <property type="project" value="UniProtKB-SubCell"/>
</dbReference>
<evidence type="ECO:0000256" key="44">
    <source>
        <dbReference type="ARBA" id="ARBA00023578"/>
    </source>
</evidence>
<name>A0A346FYP4_9FLAV</name>
<evidence type="ECO:0000256" key="32">
    <source>
        <dbReference type="ARBA" id="ARBA00023050"/>
    </source>
</evidence>
<evidence type="ECO:0000256" key="36">
    <source>
        <dbReference type="ARBA" id="ARBA00023157"/>
    </source>
</evidence>
<keyword evidence="9" id="KW-0696">RNA-directed RNA polymerase</keyword>
<evidence type="ECO:0000256" key="8">
    <source>
        <dbReference type="ARBA" id="ARBA00022482"/>
    </source>
</evidence>
<evidence type="ECO:0000256" key="39">
    <source>
        <dbReference type="ARBA" id="ARBA00023280"/>
    </source>
</evidence>
<dbReference type="Gene3D" id="2.60.40.4200">
    <property type="entry name" value="Pestivirus envelope glycoprotein E2, C-terminal domain"/>
    <property type="match status" value="1"/>
</dbReference>
<evidence type="ECO:0000256" key="17">
    <source>
        <dbReference type="ARBA" id="ARBA00022692"/>
    </source>
</evidence>
<keyword evidence="35 51" id="KW-0472">Membrane</keyword>
<comment type="similarity">
    <text evidence="5">Belongs to the pestivirus polyprotein family.</text>
</comment>
<feature type="region of interest" description="Disordered" evidence="50">
    <location>
        <begin position="187"/>
        <end position="228"/>
    </location>
</feature>
<keyword evidence="34" id="KW-0342">GTP-binding</keyword>
<evidence type="ECO:0000256" key="35">
    <source>
        <dbReference type="ARBA" id="ARBA00023136"/>
    </source>
</evidence>
<keyword evidence="17 51" id="KW-0812">Transmembrane</keyword>
<keyword evidence="31" id="KW-1182">Viral ion channel</keyword>
<evidence type="ECO:0000256" key="23">
    <source>
        <dbReference type="ARBA" id="ARBA00022807"/>
    </source>
</evidence>
<feature type="transmembrane region" description="Helical" evidence="51">
    <location>
        <begin position="993"/>
        <end position="1010"/>
    </location>
</feature>
<dbReference type="Gene3D" id="3.90.730.10">
    <property type="entry name" value="Ribonuclease T2-like"/>
    <property type="match status" value="1"/>
</dbReference>
<dbReference type="GO" id="GO:0008234">
    <property type="term" value="F:cysteine-type peptidase activity"/>
    <property type="evidence" value="ECO:0007669"/>
    <property type="project" value="UniProtKB-KW"/>
</dbReference>
<evidence type="ECO:0000256" key="19">
    <source>
        <dbReference type="ARBA" id="ARBA00022741"/>
    </source>
</evidence>
<keyword evidence="38" id="KW-1035">Host cytoplasm</keyword>
<organism evidence="56">
    <name type="scientific">Atypical porcine pestivirus 1</name>
    <dbReference type="NCBI Taxonomy" id="1873455"/>
    <lineage>
        <taxon>Viruses</taxon>
        <taxon>Riboviria</taxon>
        <taxon>Orthornavirae</taxon>
        <taxon>Kitrinoviricota</taxon>
        <taxon>Flasuviricetes</taxon>
        <taxon>Amarillovirales</taxon>
        <taxon>Flaviviridae</taxon>
        <taxon>Pestivirus</taxon>
        <taxon>Pestivirus scrofae</taxon>
    </lineage>
</organism>
<dbReference type="InterPro" id="IPR007094">
    <property type="entry name" value="RNA-dir_pol_PSvirus"/>
</dbReference>
<comment type="function">
    <text evidence="45">Packages viral RNA to form a viral nucleocapsid and thereby protects viral RNA. Also plays a role in transcription regulation. Protects the incoming virus against IFN-induced effectors.</text>
</comment>
<evidence type="ECO:0000256" key="49">
    <source>
        <dbReference type="PROSITE-ProRule" id="PRU00868"/>
    </source>
</evidence>
<evidence type="ECO:0000256" key="11">
    <source>
        <dbReference type="ARBA" id="ARBA00022510"/>
    </source>
</evidence>
<keyword evidence="26" id="KW-0946">Virion</keyword>
<dbReference type="InterPro" id="IPR002166">
    <property type="entry name" value="RNA_pol_HCV"/>
</dbReference>
<evidence type="ECO:0000256" key="30">
    <source>
        <dbReference type="ARBA" id="ARBA00022989"/>
    </source>
</evidence>
<dbReference type="InterPro" id="IPR011545">
    <property type="entry name" value="DEAD/DEAH_box_helicase_dom"/>
</dbReference>
<evidence type="ECO:0000259" key="54">
    <source>
        <dbReference type="PROSITE" id="PS51194"/>
    </source>
</evidence>
<dbReference type="GO" id="GO:0019062">
    <property type="term" value="P:virion attachment to host cell"/>
    <property type="evidence" value="ECO:0007669"/>
    <property type="project" value="UniProtKB-KW"/>
</dbReference>
<evidence type="ECO:0000256" key="22">
    <source>
        <dbReference type="ARBA" id="ARBA00022806"/>
    </source>
</evidence>
<dbReference type="GO" id="GO:0039548">
    <property type="term" value="P:symbiont-mediated suppression of host cytoplasmic pattern recognition receptor signaling pathway via inhibition of IRF3 activity"/>
    <property type="evidence" value="ECO:0007669"/>
    <property type="project" value="UniProtKB-KW"/>
</dbReference>
<comment type="function">
    <text evidence="42">Plays a role in the regulation of viral RNA replication.</text>
</comment>
<keyword evidence="20 49" id="KW-0378">Hydrolase</keyword>
<dbReference type="GO" id="GO:0039654">
    <property type="term" value="P:fusion of virus membrane with host endosome membrane"/>
    <property type="evidence" value="ECO:0007669"/>
    <property type="project" value="UniProtKB-KW"/>
</dbReference>
<evidence type="ECO:0000256" key="51">
    <source>
        <dbReference type="SAM" id="Phobius"/>
    </source>
</evidence>
<keyword evidence="28" id="KW-1092">Inhibition of host IRF3 by virus</keyword>
<keyword evidence="11" id="KW-1170">Fusion of virus membrane with host endosomal membrane</keyword>
<keyword evidence="37" id="KW-0325">Glycoprotein</keyword>
<dbReference type="InterPro" id="IPR036430">
    <property type="entry name" value="RNase_T2-like_sf"/>
</dbReference>
<dbReference type="PROSITE" id="PS51535">
    <property type="entry name" value="PESTIVIRUS_NS3PRO"/>
    <property type="match status" value="1"/>
</dbReference>
<feature type="domain" description="RdRp catalytic" evidence="52">
    <location>
        <begin position="3257"/>
        <end position="3380"/>
    </location>
</feature>
<comment type="catalytic activity">
    <reaction evidence="1">
        <text>Leu is conserved at position P1 for all four cleavage sites. Alanine is found at position P1' of the NS4A-NS4B cleavage site, whereas serine is found at position P1' of the NS3-NS4A, NS4B-NS5A and NS5A-NS5B cleavage sites.</text>
        <dbReference type="EC" id="3.4.21.113"/>
    </reaction>
</comment>
<dbReference type="CDD" id="cd23201">
    <property type="entry name" value="Pestivirus_RdRp"/>
    <property type="match status" value="1"/>
</dbReference>
<evidence type="ECO:0000259" key="53">
    <source>
        <dbReference type="PROSITE" id="PS51192"/>
    </source>
</evidence>
<keyword evidence="33" id="KW-0406">Ion transport</keyword>
<dbReference type="SMART" id="SM00487">
    <property type="entry name" value="DEXDc"/>
    <property type="match status" value="1"/>
</dbReference>
<evidence type="ECO:0000256" key="50">
    <source>
        <dbReference type="SAM" id="MobiDB-lite"/>
    </source>
</evidence>
<dbReference type="SUPFAM" id="SSF56672">
    <property type="entry name" value="DNA/RNA polymerases"/>
    <property type="match status" value="1"/>
</dbReference>
<dbReference type="GO" id="GO:0033897">
    <property type="term" value="F:ribonuclease T2 activity"/>
    <property type="evidence" value="ECO:0007669"/>
    <property type="project" value="InterPro"/>
</dbReference>
<evidence type="ECO:0000256" key="45">
    <source>
        <dbReference type="ARBA" id="ARBA00034097"/>
    </source>
</evidence>
<keyword evidence="21" id="KW-1161">Viral attachment to host cell</keyword>
<dbReference type="InterPro" id="IPR014001">
    <property type="entry name" value="Helicase_ATP-bd"/>
</dbReference>
<comment type="catalytic activity">
    <reaction evidence="47">
        <text>a ribonucleoside 5'-triphosphate + H2O = a ribonucleoside 5'-diphosphate + phosphate + H(+)</text>
        <dbReference type="Rhea" id="RHEA:23680"/>
        <dbReference type="ChEBI" id="CHEBI:15377"/>
        <dbReference type="ChEBI" id="CHEBI:15378"/>
        <dbReference type="ChEBI" id="CHEBI:43474"/>
        <dbReference type="ChEBI" id="CHEBI:57930"/>
        <dbReference type="ChEBI" id="CHEBI:61557"/>
        <dbReference type="EC" id="3.6.1.15"/>
    </reaction>
</comment>
<evidence type="ECO:0000256" key="40">
    <source>
        <dbReference type="ARBA" id="ARBA00023296"/>
    </source>
</evidence>
<dbReference type="InterPro" id="IPR033130">
    <property type="entry name" value="RNase_T2_His_AS_2"/>
</dbReference>
<keyword evidence="25" id="KW-0067">ATP-binding</keyword>
<evidence type="ECO:0000256" key="3">
    <source>
        <dbReference type="ARBA" id="ARBA00004242"/>
    </source>
</evidence>
<dbReference type="PROSITE" id="PS50507">
    <property type="entry name" value="RDRP_SSRNA_POS"/>
    <property type="match status" value="1"/>
</dbReference>
<feature type="domain" description="Helicase ATP-binding" evidence="53">
    <location>
        <begin position="1532"/>
        <end position="1690"/>
    </location>
</feature>